<dbReference type="EMBL" id="JAEUXJ010000015">
    <property type="protein sequence ID" value="MBL6458444.1"/>
    <property type="molecule type" value="Genomic_DNA"/>
</dbReference>
<organism evidence="2 3">
    <name type="scientific">Belnapia mucosa</name>
    <dbReference type="NCBI Taxonomy" id="2804532"/>
    <lineage>
        <taxon>Bacteria</taxon>
        <taxon>Pseudomonadati</taxon>
        <taxon>Pseudomonadota</taxon>
        <taxon>Alphaproteobacteria</taxon>
        <taxon>Acetobacterales</taxon>
        <taxon>Roseomonadaceae</taxon>
        <taxon>Belnapia</taxon>
    </lineage>
</organism>
<evidence type="ECO:0000313" key="2">
    <source>
        <dbReference type="EMBL" id="MBL6458444.1"/>
    </source>
</evidence>
<gene>
    <name evidence="2" type="ORF">JMJ55_24200</name>
</gene>
<proteinExistence type="predicted"/>
<evidence type="ECO:0000256" key="1">
    <source>
        <dbReference type="SAM" id="MobiDB-lite"/>
    </source>
</evidence>
<feature type="region of interest" description="Disordered" evidence="1">
    <location>
        <begin position="351"/>
        <end position="370"/>
    </location>
</feature>
<accession>A0ABS1V9V0</accession>
<keyword evidence="3" id="KW-1185">Reference proteome</keyword>
<evidence type="ECO:0000313" key="3">
    <source>
        <dbReference type="Proteomes" id="UP000606490"/>
    </source>
</evidence>
<comment type="caution">
    <text evidence="2">The sequence shown here is derived from an EMBL/GenBank/DDBJ whole genome shotgun (WGS) entry which is preliminary data.</text>
</comment>
<protein>
    <submittedName>
        <fullName evidence="2">Uncharacterized protein</fullName>
    </submittedName>
</protein>
<sequence length="439" mass="46544">MAGSVLDENPGSVLSETQQQAYCIVVTRGVDDLVHAFKVTVDTNKPLFQTIKEDPKSRITDLPLTPDAILPGSTSGFDLWREDEDRRRVKTIVGAFAERPKLPKMLRRKDLLDTVSNGCAQGLYVLSLPRPDGSARTWWRMPIDEASLADDALEAVQNSAAVLDALDPALLAPGKLEGLDWKTGLKVADLVSYFDGHTLTIDHPDEGWTEEKPIPRCPEAKVLEAVSAAVKAGTVWITSGAASVWGDTPPAGIVSKTAVLRAPPDPISVSSLTPEALPDAWTDGKASVHSIEQAVAAQRGVVSLPWKLVEAAITGAMNSGFIRVIPGGVAWPCQPHEAAAVQIGLPEAPKAKGEAKRQEFAEDQTPGPKPKAAFREAVLDSSQLNELVEGMGDVLAAAGNLTLRFRVAVEFAEGEVATPDVAAKLAAALDKLGVGGGYP</sequence>
<reference evidence="2 3" key="1">
    <citation type="submission" date="2021-01" db="EMBL/GenBank/DDBJ databases">
        <title>Belnapia mucosa sp. nov. and Belnapia arida sp. nov., isolated from the Tabernas Desert (Almeria, Spain).</title>
        <authorList>
            <person name="Molina-Menor E."/>
            <person name="Vidal-Verdu A."/>
            <person name="Calonge A."/>
            <person name="Satari L."/>
            <person name="Pereto Magraner J."/>
            <person name="Porcar Miralles M."/>
        </authorList>
    </citation>
    <scope>NUCLEOTIDE SEQUENCE [LARGE SCALE GENOMIC DNA]</scope>
    <source>
        <strain evidence="2 3">T6</strain>
    </source>
</reference>
<name>A0ABS1V9V0_9PROT</name>
<dbReference type="Proteomes" id="UP000606490">
    <property type="component" value="Unassembled WGS sequence"/>
</dbReference>
<feature type="compositionally biased region" description="Basic and acidic residues" evidence="1">
    <location>
        <begin position="351"/>
        <end position="360"/>
    </location>
</feature>